<keyword evidence="2" id="KW-1185">Reference proteome</keyword>
<gene>
    <name evidence="1" type="ORF">O9H85_27335</name>
</gene>
<sequence length="45" mass="5182">MTVPGESTYKKVIALYKKVSLLIIDEWLLVSLTASESRDSYKNQY</sequence>
<evidence type="ECO:0000313" key="2">
    <source>
        <dbReference type="Proteomes" id="UP001527882"/>
    </source>
</evidence>
<accession>A0ABT4QGN7</accession>
<dbReference type="Proteomes" id="UP001527882">
    <property type="component" value="Unassembled WGS sequence"/>
</dbReference>
<reference evidence="1 2" key="1">
    <citation type="submission" date="2022-12" db="EMBL/GenBank/DDBJ databases">
        <title>Draft genome sequence of Paenibacillus sp. dW9.</title>
        <authorList>
            <person name="Choi E.-W."/>
            <person name="Kim D.-U."/>
        </authorList>
    </citation>
    <scope>NUCLEOTIDE SEQUENCE [LARGE SCALE GENOMIC DNA]</scope>
    <source>
        <strain evidence="2">dW9</strain>
    </source>
</reference>
<proteinExistence type="predicted"/>
<dbReference type="EMBL" id="JAQAGZ010000021">
    <property type="protein sequence ID" value="MCZ8516049.1"/>
    <property type="molecule type" value="Genomic_DNA"/>
</dbReference>
<evidence type="ECO:0000313" key="1">
    <source>
        <dbReference type="EMBL" id="MCZ8516049.1"/>
    </source>
</evidence>
<name>A0ABT4QGN7_9BACL</name>
<evidence type="ECO:0008006" key="3">
    <source>
        <dbReference type="Google" id="ProtNLM"/>
    </source>
</evidence>
<protein>
    <recommendedName>
        <fullName evidence="3">IstB-like ATP-binding protein domain-containing protein</fullName>
    </recommendedName>
</protein>
<comment type="caution">
    <text evidence="1">The sequence shown here is derived from an EMBL/GenBank/DDBJ whole genome shotgun (WGS) entry which is preliminary data.</text>
</comment>
<dbReference type="RefSeq" id="WP_269884582.1">
    <property type="nucleotide sequence ID" value="NZ_JAQAGZ010000021.1"/>
</dbReference>
<organism evidence="1 2">
    <name type="scientific">Paenibacillus gyeongsangnamensis</name>
    <dbReference type="NCBI Taxonomy" id="3388067"/>
    <lineage>
        <taxon>Bacteria</taxon>
        <taxon>Bacillati</taxon>
        <taxon>Bacillota</taxon>
        <taxon>Bacilli</taxon>
        <taxon>Bacillales</taxon>
        <taxon>Paenibacillaceae</taxon>
        <taxon>Paenibacillus</taxon>
    </lineage>
</organism>